<dbReference type="EMBL" id="MU167247">
    <property type="protein sequence ID" value="KAG0147535.1"/>
    <property type="molecule type" value="Genomic_DNA"/>
</dbReference>
<dbReference type="PANTHER" id="PTHR45888">
    <property type="entry name" value="HL01030P-RELATED"/>
    <property type="match status" value="1"/>
</dbReference>
<evidence type="ECO:0000256" key="6">
    <source>
        <dbReference type="ARBA" id="ARBA00023015"/>
    </source>
</evidence>
<dbReference type="Proteomes" id="UP000886653">
    <property type="component" value="Unassembled WGS sequence"/>
</dbReference>
<keyword evidence="3" id="KW-0677">Repeat</keyword>
<dbReference type="PANTHER" id="PTHR45888:SF4">
    <property type="entry name" value="PHD FINGER PROTEIN 10"/>
    <property type="match status" value="1"/>
</dbReference>
<protein>
    <recommendedName>
        <fullName evidence="9">PHD-type domain-containing protein</fullName>
    </recommendedName>
</protein>
<evidence type="ECO:0000256" key="7">
    <source>
        <dbReference type="ARBA" id="ARBA00023163"/>
    </source>
</evidence>
<dbReference type="Gene3D" id="3.30.40.10">
    <property type="entry name" value="Zinc/RING finger domain, C3HC4 (zinc finger)"/>
    <property type="match status" value="1"/>
</dbReference>
<proteinExistence type="predicted"/>
<dbReference type="InterPro" id="IPR011011">
    <property type="entry name" value="Znf_FYVE_PHD"/>
</dbReference>
<gene>
    <name evidence="10" type="ORF">CROQUDRAFT_42796</name>
</gene>
<dbReference type="Pfam" id="PF00628">
    <property type="entry name" value="PHD"/>
    <property type="match status" value="1"/>
</dbReference>
<reference evidence="10" key="1">
    <citation type="submission" date="2013-11" db="EMBL/GenBank/DDBJ databases">
        <title>Genome sequence of the fusiform rust pathogen reveals effectors for host alternation and coevolution with pine.</title>
        <authorList>
            <consortium name="DOE Joint Genome Institute"/>
            <person name="Smith K."/>
            <person name="Pendleton A."/>
            <person name="Kubisiak T."/>
            <person name="Anderson C."/>
            <person name="Salamov A."/>
            <person name="Aerts A."/>
            <person name="Riley R."/>
            <person name="Clum A."/>
            <person name="Lindquist E."/>
            <person name="Ence D."/>
            <person name="Campbell M."/>
            <person name="Kronenberg Z."/>
            <person name="Feau N."/>
            <person name="Dhillon B."/>
            <person name="Hamelin R."/>
            <person name="Burleigh J."/>
            <person name="Smith J."/>
            <person name="Yandell M."/>
            <person name="Nelson C."/>
            <person name="Grigoriev I."/>
            <person name="Davis J."/>
        </authorList>
    </citation>
    <scope>NUCLEOTIDE SEQUENCE</scope>
    <source>
        <strain evidence="10">G11</strain>
    </source>
</reference>
<evidence type="ECO:0000256" key="3">
    <source>
        <dbReference type="ARBA" id="ARBA00022737"/>
    </source>
</evidence>
<dbReference type="InterPro" id="IPR013083">
    <property type="entry name" value="Znf_RING/FYVE/PHD"/>
</dbReference>
<dbReference type="GO" id="GO:0005634">
    <property type="term" value="C:nucleus"/>
    <property type="evidence" value="ECO:0007669"/>
    <property type="project" value="UniProtKB-SubCell"/>
</dbReference>
<evidence type="ECO:0000256" key="5">
    <source>
        <dbReference type="ARBA" id="ARBA00022833"/>
    </source>
</evidence>
<keyword evidence="6" id="KW-0805">Transcription regulation</keyword>
<name>A0A9P6TDB9_9BASI</name>
<dbReference type="SUPFAM" id="SSF57903">
    <property type="entry name" value="FYVE/PHD zinc finger"/>
    <property type="match status" value="1"/>
</dbReference>
<keyword evidence="7" id="KW-0804">Transcription</keyword>
<evidence type="ECO:0000259" key="9">
    <source>
        <dbReference type="Pfam" id="PF00628"/>
    </source>
</evidence>
<dbReference type="OrthoDB" id="787137at2759"/>
<feature type="non-terminal residue" evidence="10">
    <location>
        <position position="1"/>
    </location>
</feature>
<evidence type="ECO:0000256" key="2">
    <source>
        <dbReference type="ARBA" id="ARBA00022723"/>
    </source>
</evidence>
<organism evidence="10 11">
    <name type="scientific">Cronartium quercuum f. sp. fusiforme G11</name>
    <dbReference type="NCBI Taxonomy" id="708437"/>
    <lineage>
        <taxon>Eukaryota</taxon>
        <taxon>Fungi</taxon>
        <taxon>Dikarya</taxon>
        <taxon>Basidiomycota</taxon>
        <taxon>Pucciniomycotina</taxon>
        <taxon>Pucciniomycetes</taxon>
        <taxon>Pucciniales</taxon>
        <taxon>Coleosporiaceae</taxon>
        <taxon>Cronartium</taxon>
    </lineage>
</organism>
<keyword evidence="2" id="KW-0479">Metal-binding</keyword>
<sequence length="59" mass="6430">LCMECRRCAACDEKGVDGNLLCDHCDRGWHAACLNPPLKTIPKGLSLLITTRLVSSRSS</sequence>
<dbReference type="AlphaFoldDB" id="A0A9P6TDB9"/>
<comment type="subcellular location">
    <subcellularLocation>
        <location evidence="1">Nucleus</location>
    </subcellularLocation>
</comment>
<keyword evidence="5" id="KW-0862">Zinc</keyword>
<evidence type="ECO:0000256" key="1">
    <source>
        <dbReference type="ARBA" id="ARBA00004123"/>
    </source>
</evidence>
<accession>A0A9P6TDB9</accession>
<feature type="domain" description="PHD-type" evidence="9">
    <location>
        <begin position="8"/>
        <end position="41"/>
    </location>
</feature>
<evidence type="ECO:0000256" key="8">
    <source>
        <dbReference type="ARBA" id="ARBA00023242"/>
    </source>
</evidence>
<keyword evidence="8" id="KW-0539">Nucleus</keyword>
<keyword evidence="11" id="KW-1185">Reference proteome</keyword>
<evidence type="ECO:0000313" key="11">
    <source>
        <dbReference type="Proteomes" id="UP000886653"/>
    </source>
</evidence>
<evidence type="ECO:0000256" key="4">
    <source>
        <dbReference type="ARBA" id="ARBA00022771"/>
    </source>
</evidence>
<comment type="caution">
    <text evidence="10">The sequence shown here is derived from an EMBL/GenBank/DDBJ whole genome shotgun (WGS) entry which is preliminary data.</text>
</comment>
<dbReference type="InterPro" id="IPR019787">
    <property type="entry name" value="Znf_PHD-finger"/>
</dbReference>
<keyword evidence="4" id="KW-0863">Zinc-finger</keyword>
<dbReference type="GO" id="GO:0008270">
    <property type="term" value="F:zinc ion binding"/>
    <property type="evidence" value="ECO:0007669"/>
    <property type="project" value="UniProtKB-KW"/>
</dbReference>
<evidence type="ECO:0000313" key="10">
    <source>
        <dbReference type="EMBL" id="KAG0147535.1"/>
    </source>
</evidence>